<dbReference type="Proteomes" id="UP000774935">
    <property type="component" value="Unassembled WGS sequence"/>
</dbReference>
<protein>
    <recommendedName>
        <fullName evidence="3">Lipoprotein</fullName>
    </recommendedName>
</protein>
<evidence type="ECO:0000313" key="1">
    <source>
        <dbReference type="EMBL" id="MBW3364261.1"/>
    </source>
</evidence>
<reference evidence="1 2" key="1">
    <citation type="submission" date="2021-07" db="EMBL/GenBank/DDBJ databases">
        <authorList>
            <person name="Kim M.K."/>
        </authorList>
    </citation>
    <scope>NUCLEOTIDE SEQUENCE [LARGE SCALE GENOMIC DNA]</scope>
    <source>
        <strain evidence="1 2">HLY7-15</strain>
    </source>
</reference>
<organism evidence="1 2">
    <name type="scientific">Pontibacter populi</name>
    <dbReference type="NCBI Taxonomy" id="890055"/>
    <lineage>
        <taxon>Bacteria</taxon>
        <taxon>Pseudomonadati</taxon>
        <taxon>Bacteroidota</taxon>
        <taxon>Cytophagia</taxon>
        <taxon>Cytophagales</taxon>
        <taxon>Hymenobacteraceae</taxon>
        <taxon>Pontibacter</taxon>
    </lineage>
</organism>
<accession>A0ABS6X8F3</accession>
<gene>
    <name evidence="1" type="ORF">KYK27_04360</name>
</gene>
<dbReference type="RefSeq" id="WP_199108779.1">
    <property type="nucleotide sequence ID" value="NZ_JAHWXQ010000001.1"/>
</dbReference>
<sequence>MRNWFVFVLLSFLLLSCKEKVAETSVCEYKTDDPQLQVYNDLLIELVEGKFYSLSFGEGSTDTTSFKTIYLSHKSYHKELFEEFKIGLWKAPAPGVNDEIRPLLAKYDLDNAAIFADLSEAQQKYWVSDFQACTFKVDSLGKAENLYELKAEQKVNAIGQVSFSEMRWNKQLDKGVLYYEFYCGGKCGKGELIGFEKVNGRWKIVDNVQLWVS</sequence>
<evidence type="ECO:0008006" key="3">
    <source>
        <dbReference type="Google" id="ProtNLM"/>
    </source>
</evidence>
<proteinExistence type="predicted"/>
<comment type="caution">
    <text evidence="1">The sequence shown here is derived from an EMBL/GenBank/DDBJ whole genome shotgun (WGS) entry which is preliminary data.</text>
</comment>
<evidence type="ECO:0000313" key="2">
    <source>
        <dbReference type="Proteomes" id="UP000774935"/>
    </source>
</evidence>
<keyword evidence="2" id="KW-1185">Reference proteome</keyword>
<name>A0ABS6X8F3_9BACT</name>
<dbReference type="EMBL" id="JAHWXQ010000001">
    <property type="protein sequence ID" value="MBW3364261.1"/>
    <property type="molecule type" value="Genomic_DNA"/>
</dbReference>
<dbReference type="PROSITE" id="PS51257">
    <property type="entry name" value="PROKAR_LIPOPROTEIN"/>
    <property type="match status" value="1"/>
</dbReference>